<keyword evidence="5" id="KW-1185">Reference proteome</keyword>
<feature type="region of interest" description="Disordered" evidence="1">
    <location>
        <begin position="73"/>
        <end position="93"/>
    </location>
</feature>
<evidence type="ECO:0000313" key="2">
    <source>
        <dbReference type="EMBL" id="GIE39514.1"/>
    </source>
</evidence>
<dbReference type="RefSeq" id="WP_188124662.1">
    <property type="nucleotide sequence ID" value="NZ_BOMP01000034.1"/>
</dbReference>
<evidence type="ECO:0000313" key="4">
    <source>
        <dbReference type="Proteomes" id="UP000590511"/>
    </source>
</evidence>
<dbReference type="EMBL" id="JACHNC010000001">
    <property type="protein sequence ID" value="MBB4752906.1"/>
    <property type="molecule type" value="Genomic_DNA"/>
</dbReference>
<reference evidence="2 5" key="2">
    <citation type="submission" date="2021-01" db="EMBL/GenBank/DDBJ databases">
        <title>Whole genome shotgun sequence of Actinoplanes lobatus NBRC 12513.</title>
        <authorList>
            <person name="Komaki H."/>
            <person name="Tamura T."/>
        </authorList>
    </citation>
    <scope>NUCLEOTIDE SEQUENCE [LARGE SCALE GENOMIC DNA]</scope>
    <source>
        <strain evidence="2 5">NBRC 12513</strain>
    </source>
</reference>
<sequence>MDDEVEVVCGPRTRRPYVSDTLLTPLPWPVRFLVAADGAGPVYAVGAEGMAAVDLNRRVRWTRPVEDVLDRPRAAPDGTVWTTPGLHETGPDGVPRRRLELPREPGALITGFLLLADGFVVTWQPSAERHFARVERLDPAGRIVWAVTPPRVEGLSREPEWRRMIPRRSGSFLLASGDRMLVHYVDTHRTGVAVLFCLDLGSGELVWARPAARQPVITGPGEFETDPGDGRVLVSGKGQREVVTGVDDAVLCADGTIVERSDWQVRALTPGLPARRAGRYDDRRFPSRMLVLDDRIAVCGPEGVLFLPTPGLARAADGLWTCAEGNLRGNPAC</sequence>
<name>A0A7W7HLY5_9ACTN</name>
<dbReference type="EMBL" id="BOMP01000034">
    <property type="protein sequence ID" value="GIE39514.1"/>
    <property type="molecule type" value="Genomic_DNA"/>
</dbReference>
<protein>
    <submittedName>
        <fullName evidence="3">Outer membrane protein assembly factor BamB</fullName>
    </submittedName>
</protein>
<evidence type="ECO:0000313" key="5">
    <source>
        <dbReference type="Proteomes" id="UP000631312"/>
    </source>
</evidence>
<gene>
    <name evidence="2" type="ORF">Alo02nite_24120</name>
    <name evidence="3" type="ORF">BJ964_007067</name>
</gene>
<organism evidence="3 4">
    <name type="scientific">Actinoplanes lobatus</name>
    <dbReference type="NCBI Taxonomy" id="113568"/>
    <lineage>
        <taxon>Bacteria</taxon>
        <taxon>Bacillati</taxon>
        <taxon>Actinomycetota</taxon>
        <taxon>Actinomycetes</taxon>
        <taxon>Micromonosporales</taxon>
        <taxon>Micromonosporaceae</taxon>
        <taxon>Actinoplanes</taxon>
    </lineage>
</organism>
<reference evidence="3 4" key="1">
    <citation type="submission" date="2020-08" db="EMBL/GenBank/DDBJ databases">
        <title>Sequencing the genomes of 1000 actinobacteria strains.</title>
        <authorList>
            <person name="Klenk H.-P."/>
        </authorList>
    </citation>
    <scope>NUCLEOTIDE SEQUENCE [LARGE SCALE GENOMIC DNA]</scope>
    <source>
        <strain evidence="3 4">DSM 43150</strain>
    </source>
</reference>
<comment type="caution">
    <text evidence="3">The sequence shown here is derived from an EMBL/GenBank/DDBJ whole genome shotgun (WGS) entry which is preliminary data.</text>
</comment>
<accession>A0A7W7HLY5</accession>
<dbReference type="InterPro" id="IPR015943">
    <property type="entry name" value="WD40/YVTN_repeat-like_dom_sf"/>
</dbReference>
<evidence type="ECO:0000256" key="1">
    <source>
        <dbReference type="SAM" id="MobiDB-lite"/>
    </source>
</evidence>
<dbReference type="Gene3D" id="2.130.10.10">
    <property type="entry name" value="YVTN repeat-like/Quinoprotein amine dehydrogenase"/>
    <property type="match status" value="1"/>
</dbReference>
<dbReference type="Proteomes" id="UP000631312">
    <property type="component" value="Unassembled WGS sequence"/>
</dbReference>
<dbReference type="Proteomes" id="UP000590511">
    <property type="component" value="Unassembled WGS sequence"/>
</dbReference>
<evidence type="ECO:0000313" key="3">
    <source>
        <dbReference type="EMBL" id="MBB4752906.1"/>
    </source>
</evidence>
<dbReference type="AlphaFoldDB" id="A0A7W7HLY5"/>
<proteinExistence type="predicted"/>